<dbReference type="PANTHER" id="PTHR37938">
    <property type="entry name" value="BLL0215 PROTEIN"/>
    <property type="match status" value="1"/>
</dbReference>
<sequence>MSYLDESLATGETVLYRTGLHWSVLVAPWILGIALSLVGVGLWIVSFRVEPSGAMPGVLRIGGAACLVIGAVAIVVGIVRRSAVEVAVTNRRVLMKSGIVARRTIELMLSKVESVGIEQGVAGRLAGYGTVVVRGTGGTHEVFERIARPLEFRRQVQEQIQQSGTAPPLESALRPGPR</sequence>
<name>A0A538TVN4_UNCEI</name>
<dbReference type="InterPro" id="IPR005182">
    <property type="entry name" value="YdbS-like_PH"/>
</dbReference>
<dbReference type="EMBL" id="VBPA01000437">
    <property type="protein sequence ID" value="TMQ67694.1"/>
    <property type="molecule type" value="Genomic_DNA"/>
</dbReference>
<dbReference type="AlphaFoldDB" id="A0A538TVN4"/>
<keyword evidence="1" id="KW-0812">Transmembrane</keyword>
<evidence type="ECO:0000259" key="2">
    <source>
        <dbReference type="Pfam" id="PF03703"/>
    </source>
</evidence>
<dbReference type="PANTHER" id="PTHR37938:SF1">
    <property type="entry name" value="BLL0215 PROTEIN"/>
    <property type="match status" value="1"/>
</dbReference>
<evidence type="ECO:0000256" key="1">
    <source>
        <dbReference type="SAM" id="Phobius"/>
    </source>
</evidence>
<dbReference type="Pfam" id="PF03703">
    <property type="entry name" value="bPH_2"/>
    <property type="match status" value="1"/>
</dbReference>
<evidence type="ECO:0000313" key="3">
    <source>
        <dbReference type="EMBL" id="TMQ67694.1"/>
    </source>
</evidence>
<evidence type="ECO:0000313" key="4">
    <source>
        <dbReference type="Proteomes" id="UP000319836"/>
    </source>
</evidence>
<gene>
    <name evidence="3" type="ORF">E6K80_15065</name>
</gene>
<feature type="domain" description="YdbS-like PH" evidence="2">
    <location>
        <begin position="85"/>
        <end position="146"/>
    </location>
</feature>
<feature type="transmembrane region" description="Helical" evidence="1">
    <location>
        <begin position="57"/>
        <end position="79"/>
    </location>
</feature>
<keyword evidence="1" id="KW-1133">Transmembrane helix</keyword>
<keyword evidence="1" id="KW-0472">Membrane</keyword>
<reference evidence="3 4" key="1">
    <citation type="journal article" date="2019" name="Nat. Microbiol.">
        <title>Mediterranean grassland soil C-N compound turnover is dependent on rainfall and depth, and is mediated by genomically divergent microorganisms.</title>
        <authorList>
            <person name="Diamond S."/>
            <person name="Andeer P.F."/>
            <person name="Li Z."/>
            <person name="Crits-Christoph A."/>
            <person name="Burstein D."/>
            <person name="Anantharaman K."/>
            <person name="Lane K.R."/>
            <person name="Thomas B.C."/>
            <person name="Pan C."/>
            <person name="Northen T.R."/>
            <person name="Banfield J.F."/>
        </authorList>
    </citation>
    <scope>NUCLEOTIDE SEQUENCE [LARGE SCALE GENOMIC DNA]</scope>
    <source>
        <strain evidence="3">WS_10</strain>
    </source>
</reference>
<protein>
    <submittedName>
        <fullName evidence="3">PH domain-containing protein</fullName>
    </submittedName>
</protein>
<proteinExistence type="predicted"/>
<dbReference type="Proteomes" id="UP000319836">
    <property type="component" value="Unassembled WGS sequence"/>
</dbReference>
<accession>A0A538TVN4</accession>
<feature type="transmembrane region" description="Helical" evidence="1">
    <location>
        <begin position="20"/>
        <end position="45"/>
    </location>
</feature>
<comment type="caution">
    <text evidence="3">The sequence shown here is derived from an EMBL/GenBank/DDBJ whole genome shotgun (WGS) entry which is preliminary data.</text>
</comment>
<organism evidence="3 4">
    <name type="scientific">Eiseniibacteriota bacterium</name>
    <dbReference type="NCBI Taxonomy" id="2212470"/>
    <lineage>
        <taxon>Bacteria</taxon>
        <taxon>Candidatus Eiseniibacteriota</taxon>
    </lineage>
</organism>